<dbReference type="GO" id="GO:0005634">
    <property type="term" value="C:nucleus"/>
    <property type="evidence" value="ECO:0007669"/>
    <property type="project" value="UniProtKB-SubCell"/>
</dbReference>
<organism evidence="7 8">
    <name type="scientific">Coptis chinensis</name>
    <dbReference type="NCBI Taxonomy" id="261450"/>
    <lineage>
        <taxon>Eukaryota</taxon>
        <taxon>Viridiplantae</taxon>
        <taxon>Streptophyta</taxon>
        <taxon>Embryophyta</taxon>
        <taxon>Tracheophyta</taxon>
        <taxon>Spermatophyta</taxon>
        <taxon>Magnoliopsida</taxon>
        <taxon>Ranunculales</taxon>
        <taxon>Ranunculaceae</taxon>
        <taxon>Coptidoideae</taxon>
        <taxon>Coptis</taxon>
    </lineage>
</organism>
<dbReference type="Pfam" id="PF00319">
    <property type="entry name" value="SRF-TF"/>
    <property type="match status" value="1"/>
</dbReference>
<dbReference type="PANTHER" id="PTHR11945:SF387">
    <property type="entry name" value="AGAMOUS-LIKE MADS-BOX PROTEIN AGL80"/>
    <property type="match status" value="1"/>
</dbReference>
<proteinExistence type="predicted"/>
<gene>
    <name evidence="7" type="ORF">IFM89_004633</name>
</gene>
<protein>
    <recommendedName>
        <fullName evidence="6">MADS-box domain-containing protein</fullName>
    </recommendedName>
</protein>
<evidence type="ECO:0000256" key="3">
    <source>
        <dbReference type="ARBA" id="ARBA00023125"/>
    </source>
</evidence>
<evidence type="ECO:0000313" key="8">
    <source>
        <dbReference type="Proteomes" id="UP000631114"/>
    </source>
</evidence>
<sequence>MTRKKVKLAYIEKNAARKATLKKRMAGLKQKVGELTTLCGVKACALVYNPNDRKLDVWPNPSEAHEVLNRFKNLPKVAKTDRMLDQERFLTEQTAKMREQLQKQQMKNRRDEMTLRMNNIMLGTAGTHDLDMQDLIDLAQLHDERTMVVQAAIQSHLNLAVPPPMASSE</sequence>
<dbReference type="InterPro" id="IPR033897">
    <property type="entry name" value="SRF-like_MADS-box"/>
</dbReference>
<dbReference type="OrthoDB" id="779403at2759"/>
<dbReference type="SUPFAM" id="SSF55455">
    <property type="entry name" value="SRF-like"/>
    <property type="match status" value="1"/>
</dbReference>
<dbReference type="GO" id="GO:0046983">
    <property type="term" value="F:protein dimerization activity"/>
    <property type="evidence" value="ECO:0007669"/>
    <property type="project" value="InterPro"/>
</dbReference>
<evidence type="ECO:0000313" key="7">
    <source>
        <dbReference type="EMBL" id="KAF9591579.1"/>
    </source>
</evidence>
<evidence type="ECO:0000256" key="4">
    <source>
        <dbReference type="ARBA" id="ARBA00023163"/>
    </source>
</evidence>
<feature type="domain" description="MADS-box" evidence="6">
    <location>
        <begin position="1"/>
        <end position="53"/>
    </location>
</feature>
<evidence type="ECO:0000256" key="5">
    <source>
        <dbReference type="ARBA" id="ARBA00023242"/>
    </source>
</evidence>
<dbReference type="GO" id="GO:0000978">
    <property type="term" value="F:RNA polymerase II cis-regulatory region sequence-specific DNA binding"/>
    <property type="evidence" value="ECO:0007669"/>
    <property type="project" value="TreeGrafter"/>
</dbReference>
<keyword evidence="5" id="KW-0539">Nucleus</keyword>
<comment type="caution">
    <text evidence="7">The sequence shown here is derived from an EMBL/GenBank/DDBJ whole genome shotgun (WGS) entry which is preliminary data.</text>
</comment>
<keyword evidence="4" id="KW-0804">Transcription</keyword>
<keyword evidence="3" id="KW-0238">DNA-binding</keyword>
<keyword evidence="8" id="KW-1185">Reference proteome</keyword>
<evidence type="ECO:0000256" key="1">
    <source>
        <dbReference type="ARBA" id="ARBA00004123"/>
    </source>
</evidence>
<dbReference type="AlphaFoldDB" id="A0A835LH48"/>
<dbReference type="Proteomes" id="UP000631114">
    <property type="component" value="Unassembled WGS sequence"/>
</dbReference>
<reference evidence="7 8" key="1">
    <citation type="submission" date="2020-10" db="EMBL/GenBank/DDBJ databases">
        <title>The Coptis chinensis genome and diversification of protoberbering-type alkaloids.</title>
        <authorList>
            <person name="Wang B."/>
            <person name="Shu S."/>
            <person name="Song C."/>
            <person name="Liu Y."/>
        </authorList>
    </citation>
    <scope>NUCLEOTIDE SEQUENCE [LARGE SCALE GENOMIC DNA]</scope>
    <source>
        <strain evidence="7">HL-2020</strain>
        <tissue evidence="7">Leaf</tissue>
    </source>
</reference>
<evidence type="ECO:0000259" key="6">
    <source>
        <dbReference type="PROSITE" id="PS50066"/>
    </source>
</evidence>
<dbReference type="GO" id="GO:0000981">
    <property type="term" value="F:DNA-binding transcription factor activity, RNA polymerase II-specific"/>
    <property type="evidence" value="ECO:0007669"/>
    <property type="project" value="InterPro"/>
</dbReference>
<keyword evidence="2" id="KW-0805">Transcription regulation</keyword>
<accession>A0A835LH48</accession>
<dbReference type="Gene3D" id="3.40.1810.10">
    <property type="entry name" value="Transcription factor, MADS-box"/>
    <property type="match status" value="1"/>
</dbReference>
<dbReference type="PANTHER" id="PTHR11945">
    <property type="entry name" value="MADS BOX PROTEIN"/>
    <property type="match status" value="1"/>
</dbReference>
<dbReference type="CDD" id="cd00266">
    <property type="entry name" value="MADS_SRF_like"/>
    <property type="match status" value="1"/>
</dbReference>
<dbReference type="InterPro" id="IPR002100">
    <property type="entry name" value="TF_MADSbox"/>
</dbReference>
<dbReference type="PRINTS" id="PR00404">
    <property type="entry name" value="MADSDOMAIN"/>
</dbReference>
<name>A0A835LH48_9MAGN</name>
<comment type="subcellular location">
    <subcellularLocation>
        <location evidence="1">Nucleus</location>
    </subcellularLocation>
</comment>
<dbReference type="PROSITE" id="PS50066">
    <property type="entry name" value="MADS_BOX_2"/>
    <property type="match status" value="1"/>
</dbReference>
<dbReference type="EMBL" id="JADFTS010000008">
    <property type="protein sequence ID" value="KAF9591579.1"/>
    <property type="molecule type" value="Genomic_DNA"/>
</dbReference>
<dbReference type="InterPro" id="IPR036879">
    <property type="entry name" value="TF_MADSbox_sf"/>
</dbReference>
<dbReference type="SMART" id="SM00432">
    <property type="entry name" value="MADS"/>
    <property type="match status" value="1"/>
</dbReference>
<evidence type="ECO:0000256" key="2">
    <source>
        <dbReference type="ARBA" id="ARBA00023015"/>
    </source>
</evidence>
<dbReference type="GO" id="GO:0045944">
    <property type="term" value="P:positive regulation of transcription by RNA polymerase II"/>
    <property type="evidence" value="ECO:0007669"/>
    <property type="project" value="InterPro"/>
</dbReference>